<dbReference type="SMART" id="SM00409">
    <property type="entry name" value="IG"/>
    <property type="match status" value="1"/>
</dbReference>
<protein>
    <recommendedName>
        <fullName evidence="6">Ig-like domain-containing protein</fullName>
    </recommendedName>
</protein>
<evidence type="ECO:0000256" key="2">
    <source>
        <dbReference type="ARBA" id="ARBA00023136"/>
    </source>
</evidence>
<dbReference type="InterPro" id="IPR003598">
    <property type="entry name" value="Ig_sub2"/>
</dbReference>
<sequence>MEIQTVNIVYGLLLTILPATTIGIRVVTPPKNQTVLEGSDVILTCGVSDAEEMIYFQWTAHSLNSVDRILGDAIFQVPARPSGEPSNPAKYTVKNKYDLEIKNVTLNDSGWYACRVQNMIHVATLIVFGKYSKQVFNLRIIPFDKLTERPQLILGDQESFVDGETTDVECIARYGKTESYKLNRSERPWLAIVINGRPLNTQDIFDVADNGYTEMRAIAQYKARPHDNNGLLLCVVRIPLPSPNAFEANATRMLNVKYGPLNITFNPIHTIYAIGDVINCIIDANPLPEVKWISNTTAYVSTGSSLTIRGDMMGENQWICEGWQAATNETISKMIAFEVVGSRSAASPRLLLVQQCLLVVLLGLSVLMVK</sequence>
<dbReference type="InterPro" id="IPR013783">
    <property type="entry name" value="Ig-like_fold"/>
</dbReference>
<dbReference type="PANTHER" id="PTHR11640">
    <property type="entry name" value="NEPHRIN"/>
    <property type="match status" value="1"/>
</dbReference>
<dbReference type="Pfam" id="PF13927">
    <property type="entry name" value="Ig_3"/>
    <property type="match status" value="1"/>
</dbReference>
<keyword evidence="9" id="KW-1185">Reference proteome</keyword>
<keyword evidence="3" id="KW-1015">Disulfide bond</keyword>
<accession>R7ULD2</accession>
<dbReference type="InterPro" id="IPR051275">
    <property type="entry name" value="Cell_adhesion_signaling"/>
</dbReference>
<evidence type="ECO:0000256" key="5">
    <source>
        <dbReference type="ARBA" id="ARBA00023319"/>
    </source>
</evidence>
<evidence type="ECO:0000259" key="6">
    <source>
        <dbReference type="PROSITE" id="PS50835"/>
    </source>
</evidence>
<feature type="domain" description="Ig-like" evidence="6">
    <location>
        <begin position="18"/>
        <end position="126"/>
    </location>
</feature>
<keyword evidence="2" id="KW-0472">Membrane</keyword>
<keyword evidence="5" id="KW-0393">Immunoglobulin domain</keyword>
<name>R7ULD2_CAPTE</name>
<dbReference type="STRING" id="283909.R7ULD2"/>
<dbReference type="InterPro" id="IPR003599">
    <property type="entry name" value="Ig_sub"/>
</dbReference>
<dbReference type="InterPro" id="IPR036179">
    <property type="entry name" value="Ig-like_dom_sf"/>
</dbReference>
<dbReference type="SUPFAM" id="SSF48726">
    <property type="entry name" value="Immunoglobulin"/>
    <property type="match status" value="1"/>
</dbReference>
<dbReference type="EnsemblMetazoa" id="CapteT206664">
    <property type="protein sequence ID" value="CapteP206664"/>
    <property type="gene ID" value="CapteG206664"/>
</dbReference>
<evidence type="ECO:0000313" key="9">
    <source>
        <dbReference type="Proteomes" id="UP000014760"/>
    </source>
</evidence>
<proteinExistence type="predicted"/>
<organism evidence="7">
    <name type="scientific">Capitella teleta</name>
    <name type="common">Polychaete worm</name>
    <dbReference type="NCBI Taxonomy" id="283909"/>
    <lineage>
        <taxon>Eukaryota</taxon>
        <taxon>Metazoa</taxon>
        <taxon>Spiralia</taxon>
        <taxon>Lophotrochozoa</taxon>
        <taxon>Annelida</taxon>
        <taxon>Polychaeta</taxon>
        <taxon>Sedentaria</taxon>
        <taxon>Scolecida</taxon>
        <taxon>Capitellidae</taxon>
        <taxon>Capitella</taxon>
    </lineage>
</organism>
<evidence type="ECO:0000256" key="1">
    <source>
        <dbReference type="ARBA" id="ARBA00004479"/>
    </source>
</evidence>
<dbReference type="HOGENOM" id="CLU_748522_0_0_1"/>
<dbReference type="GO" id="GO:0005886">
    <property type="term" value="C:plasma membrane"/>
    <property type="evidence" value="ECO:0007669"/>
    <property type="project" value="TreeGrafter"/>
</dbReference>
<dbReference type="GO" id="GO:0098609">
    <property type="term" value="P:cell-cell adhesion"/>
    <property type="evidence" value="ECO:0007669"/>
    <property type="project" value="TreeGrafter"/>
</dbReference>
<dbReference type="PROSITE" id="PS50835">
    <property type="entry name" value="IG_LIKE"/>
    <property type="match status" value="1"/>
</dbReference>
<comment type="subcellular location">
    <subcellularLocation>
        <location evidence="1">Membrane</location>
        <topology evidence="1">Single-pass type I membrane protein</topology>
    </subcellularLocation>
</comment>
<reference evidence="7 9" key="2">
    <citation type="journal article" date="2013" name="Nature">
        <title>Insights into bilaterian evolution from three spiralian genomes.</title>
        <authorList>
            <person name="Simakov O."/>
            <person name="Marletaz F."/>
            <person name="Cho S.J."/>
            <person name="Edsinger-Gonzales E."/>
            <person name="Havlak P."/>
            <person name="Hellsten U."/>
            <person name="Kuo D.H."/>
            <person name="Larsson T."/>
            <person name="Lv J."/>
            <person name="Arendt D."/>
            <person name="Savage R."/>
            <person name="Osoegawa K."/>
            <person name="de Jong P."/>
            <person name="Grimwood J."/>
            <person name="Chapman J.A."/>
            <person name="Shapiro H."/>
            <person name="Aerts A."/>
            <person name="Otillar R.P."/>
            <person name="Terry A.Y."/>
            <person name="Boore J.L."/>
            <person name="Grigoriev I.V."/>
            <person name="Lindberg D.R."/>
            <person name="Seaver E.C."/>
            <person name="Weisblat D.A."/>
            <person name="Putnam N.H."/>
            <person name="Rokhsar D.S."/>
        </authorList>
    </citation>
    <scope>NUCLEOTIDE SEQUENCE</scope>
    <source>
        <strain evidence="7 9">I ESC-2004</strain>
    </source>
</reference>
<dbReference type="EMBL" id="KB302616">
    <property type="protein sequence ID" value="ELU04062.1"/>
    <property type="molecule type" value="Genomic_DNA"/>
</dbReference>
<keyword evidence="4" id="KW-0325">Glycoprotein</keyword>
<dbReference type="GO" id="GO:0005911">
    <property type="term" value="C:cell-cell junction"/>
    <property type="evidence" value="ECO:0007669"/>
    <property type="project" value="TreeGrafter"/>
</dbReference>
<dbReference type="GO" id="GO:0050839">
    <property type="term" value="F:cell adhesion molecule binding"/>
    <property type="evidence" value="ECO:0007669"/>
    <property type="project" value="TreeGrafter"/>
</dbReference>
<gene>
    <name evidence="7" type="ORF">CAPTEDRAFT_206664</name>
</gene>
<evidence type="ECO:0000256" key="3">
    <source>
        <dbReference type="ARBA" id="ARBA00023157"/>
    </source>
</evidence>
<evidence type="ECO:0000256" key="4">
    <source>
        <dbReference type="ARBA" id="ARBA00023180"/>
    </source>
</evidence>
<reference evidence="9" key="1">
    <citation type="submission" date="2012-12" db="EMBL/GenBank/DDBJ databases">
        <authorList>
            <person name="Hellsten U."/>
            <person name="Grimwood J."/>
            <person name="Chapman J.A."/>
            <person name="Shapiro H."/>
            <person name="Aerts A."/>
            <person name="Otillar R.P."/>
            <person name="Terry A.Y."/>
            <person name="Boore J.L."/>
            <person name="Simakov O."/>
            <person name="Marletaz F."/>
            <person name="Cho S.-J."/>
            <person name="Edsinger-Gonzales E."/>
            <person name="Havlak P."/>
            <person name="Kuo D.-H."/>
            <person name="Larsson T."/>
            <person name="Lv J."/>
            <person name="Arendt D."/>
            <person name="Savage R."/>
            <person name="Osoegawa K."/>
            <person name="de Jong P."/>
            <person name="Lindberg D.R."/>
            <person name="Seaver E.C."/>
            <person name="Weisblat D.A."/>
            <person name="Putnam N.H."/>
            <person name="Grigoriev I.V."/>
            <person name="Rokhsar D.S."/>
        </authorList>
    </citation>
    <scope>NUCLEOTIDE SEQUENCE</scope>
    <source>
        <strain evidence="9">I ESC-2004</strain>
    </source>
</reference>
<dbReference type="OrthoDB" id="10012075at2759"/>
<evidence type="ECO:0000313" key="8">
    <source>
        <dbReference type="EnsemblMetazoa" id="CapteP206664"/>
    </source>
</evidence>
<dbReference type="InterPro" id="IPR007110">
    <property type="entry name" value="Ig-like_dom"/>
</dbReference>
<dbReference type="EMBL" id="AMQN01008255">
    <property type="status" value="NOT_ANNOTATED_CDS"/>
    <property type="molecule type" value="Genomic_DNA"/>
</dbReference>
<dbReference type="AlphaFoldDB" id="R7ULD2"/>
<dbReference type="PANTHER" id="PTHR11640:SF31">
    <property type="entry name" value="IRREGULAR CHIASM C-ROUGHEST PROTEIN-RELATED"/>
    <property type="match status" value="1"/>
</dbReference>
<evidence type="ECO:0000313" key="7">
    <source>
        <dbReference type="EMBL" id="ELU04062.1"/>
    </source>
</evidence>
<reference evidence="8" key="3">
    <citation type="submission" date="2015-06" db="UniProtKB">
        <authorList>
            <consortium name="EnsemblMetazoa"/>
        </authorList>
    </citation>
    <scope>IDENTIFICATION</scope>
</reference>
<dbReference type="SMART" id="SM00408">
    <property type="entry name" value="IGc2"/>
    <property type="match status" value="1"/>
</dbReference>
<dbReference type="Gene3D" id="2.60.40.10">
    <property type="entry name" value="Immunoglobulins"/>
    <property type="match status" value="1"/>
</dbReference>
<dbReference type="Proteomes" id="UP000014760">
    <property type="component" value="Unassembled WGS sequence"/>
</dbReference>